<dbReference type="EMBL" id="KN831768">
    <property type="protein sequence ID" value="KIM48787.1"/>
    <property type="molecule type" value="Genomic_DNA"/>
</dbReference>
<dbReference type="PROSITE" id="PS50922">
    <property type="entry name" value="TLC"/>
    <property type="match status" value="1"/>
</dbReference>
<feature type="transmembrane region" description="Helical" evidence="6">
    <location>
        <begin position="20"/>
        <end position="42"/>
    </location>
</feature>
<evidence type="ECO:0000313" key="8">
    <source>
        <dbReference type="EMBL" id="KIM48787.1"/>
    </source>
</evidence>
<keyword evidence="3 6" id="KW-1133">Transmembrane helix</keyword>
<reference evidence="8 9" key="1">
    <citation type="submission" date="2014-04" db="EMBL/GenBank/DDBJ databases">
        <authorList>
            <consortium name="DOE Joint Genome Institute"/>
            <person name="Kuo A."/>
            <person name="Gay G."/>
            <person name="Dore J."/>
            <person name="Kohler A."/>
            <person name="Nagy L.G."/>
            <person name="Floudas D."/>
            <person name="Copeland A."/>
            <person name="Barry K.W."/>
            <person name="Cichocki N."/>
            <person name="Veneault-Fourrey C."/>
            <person name="LaButti K."/>
            <person name="Lindquist E.A."/>
            <person name="Lipzen A."/>
            <person name="Lundell T."/>
            <person name="Morin E."/>
            <person name="Murat C."/>
            <person name="Sun H."/>
            <person name="Tunlid A."/>
            <person name="Henrissat B."/>
            <person name="Grigoriev I.V."/>
            <person name="Hibbett D.S."/>
            <person name="Martin F."/>
            <person name="Nordberg H.P."/>
            <person name="Cantor M.N."/>
            <person name="Hua S.X."/>
        </authorList>
    </citation>
    <scope>NUCLEOTIDE SEQUENCE [LARGE SCALE GENOMIC DNA]</scope>
    <source>
        <strain evidence="9">h7</strain>
    </source>
</reference>
<dbReference type="InterPro" id="IPR050846">
    <property type="entry name" value="TLCD"/>
</dbReference>
<name>A0A0C2Z6G7_HEBCY</name>
<feature type="transmembrane region" description="Helical" evidence="6">
    <location>
        <begin position="62"/>
        <end position="84"/>
    </location>
</feature>
<evidence type="ECO:0000313" key="9">
    <source>
        <dbReference type="Proteomes" id="UP000053424"/>
    </source>
</evidence>
<dbReference type="HOGENOM" id="CLU_034597_0_0_1"/>
<dbReference type="GO" id="GO:0055088">
    <property type="term" value="P:lipid homeostasis"/>
    <property type="evidence" value="ECO:0007669"/>
    <property type="project" value="TreeGrafter"/>
</dbReference>
<keyword evidence="2 5" id="KW-0812">Transmembrane</keyword>
<keyword evidence="4 5" id="KW-0472">Membrane</keyword>
<dbReference type="InterPro" id="IPR006634">
    <property type="entry name" value="TLC-dom"/>
</dbReference>
<dbReference type="Pfam" id="PF03798">
    <property type="entry name" value="TRAM_LAG1_CLN8"/>
    <property type="match status" value="1"/>
</dbReference>
<feature type="transmembrane region" description="Helical" evidence="6">
    <location>
        <begin position="121"/>
        <end position="140"/>
    </location>
</feature>
<dbReference type="PANTHER" id="PTHR13439:SF0">
    <property type="entry name" value="TOPOISOMERASE I DAMAGE AFFECTED PROTEIN 4"/>
    <property type="match status" value="1"/>
</dbReference>
<dbReference type="AlphaFoldDB" id="A0A0C2Z6G7"/>
<feature type="transmembrane region" description="Helical" evidence="6">
    <location>
        <begin position="220"/>
        <end position="243"/>
    </location>
</feature>
<keyword evidence="9" id="KW-1185">Reference proteome</keyword>
<dbReference type="OrthoDB" id="10266980at2759"/>
<evidence type="ECO:0000256" key="3">
    <source>
        <dbReference type="ARBA" id="ARBA00022989"/>
    </source>
</evidence>
<proteinExistence type="predicted"/>
<gene>
    <name evidence="8" type="ORF">M413DRAFT_86010</name>
</gene>
<comment type="subcellular location">
    <subcellularLocation>
        <location evidence="1">Membrane</location>
        <topology evidence="1">Multi-pass membrane protein</topology>
    </subcellularLocation>
</comment>
<dbReference type="STRING" id="686832.A0A0C2Z6G7"/>
<evidence type="ECO:0000256" key="2">
    <source>
        <dbReference type="ARBA" id="ARBA00022692"/>
    </source>
</evidence>
<protein>
    <recommendedName>
        <fullName evidence="7">TLC domain-containing protein</fullName>
    </recommendedName>
</protein>
<sequence>MSFLDRFVSETLGLTKFPPFLSTFYWAFIGFLFIHQVVAPYFSQRRFPTAYGGKSRGAKNNWSIHVVSQVHVLIVVPFALWCILNETPEDGQDRAFGWNEHVGYVHAIACGYFLWDTLDAIVNFIDPGFVAHGVACFAIYTMSYKPFVQYYGTRCLLWETSTFFLNNHWFLDKTGRTGSLIQLVNGFFLLGSFFFVRMVYGGWISVQFLLTLKTVYHEIPVAYTIVYGLGNLVLQGLNWFWFFKMIAALRKRFVNTGERTRLIDEDHLSPNGHNPTADSQNA</sequence>
<organism evidence="8 9">
    <name type="scientific">Hebeloma cylindrosporum</name>
    <dbReference type="NCBI Taxonomy" id="76867"/>
    <lineage>
        <taxon>Eukaryota</taxon>
        <taxon>Fungi</taxon>
        <taxon>Dikarya</taxon>
        <taxon>Basidiomycota</taxon>
        <taxon>Agaricomycotina</taxon>
        <taxon>Agaricomycetes</taxon>
        <taxon>Agaricomycetidae</taxon>
        <taxon>Agaricales</taxon>
        <taxon>Agaricineae</taxon>
        <taxon>Hymenogastraceae</taxon>
        <taxon>Hebeloma</taxon>
    </lineage>
</organism>
<evidence type="ECO:0000256" key="1">
    <source>
        <dbReference type="ARBA" id="ARBA00004141"/>
    </source>
</evidence>
<evidence type="ECO:0000256" key="5">
    <source>
        <dbReference type="PROSITE-ProRule" id="PRU00205"/>
    </source>
</evidence>
<dbReference type="PANTHER" id="PTHR13439">
    <property type="entry name" value="CT120 PROTEIN"/>
    <property type="match status" value="1"/>
</dbReference>
<feature type="domain" description="TLC" evidence="7">
    <location>
        <begin position="57"/>
        <end position="254"/>
    </location>
</feature>
<dbReference type="Proteomes" id="UP000053424">
    <property type="component" value="Unassembled WGS sequence"/>
</dbReference>
<accession>A0A0C2Z6G7</accession>
<dbReference type="GO" id="GO:0016020">
    <property type="term" value="C:membrane"/>
    <property type="evidence" value="ECO:0007669"/>
    <property type="project" value="UniProtKB-SubCell"/>
</dbReference>
<evidence type="ECO:0000256" key="6">
    <source>
        <dbReference type="SAM" id="Phobius"/>
    </source>
</evidence>
<evidence type="ECO:0000259" key="7">
    <source>
        <dbReference type="PROSITE" id="PS50922"/>
    </source>
</evidence>
<dbReference type="GO" id="GO:0005783">
    <property type="term" value="C:endoplasmic reticulum"/>
    <property type="evidence" value="ECO:0007669"/>
    <property type="project" value="TreeGrafter"/>
</dbReference>
<dbReference type="SMART" id="SM00724">
    <property type="entry name" value="TLC"/>
    <property type="match status" value="1"/>
</dbReference>
<reference evidence="9" key="2">
    <citation type="submission" date="2015-01" db="EMBL/GenBank/DDBJ databases">
        <title>Evolutionary Origins and Diversification of the Mycorrhizal Mutualists.</title>
        <authorList>
            <consortium name="DOE Joint Genome Institute"/>
            <consortium name="Mycorrhizal Genomics Consortium"/>
            <person name="Kohler A."/>
            <person name="Kuo A."/>
            <person name="Nagy L.G."/>
            <person name="Floudas D."/>
            <person name="Copeland A."/>
            <person name="Barry K.W."/>
            <person name="Cichocki N."/>
            <person name="Veneault-Fourrey C."/>
            <person name="LaButti K."/>
            <person name="Lindquist E.A."/>
            <person name="Lipzen A."/>
            <person name="Lundell T."/>
            <person name="Morin E."/>
            <person name="Murat C."/>
            <person name="Riley R."/>
            <person name="Ohm R."/>
            <person name="Sun H."/>
            <person name="Tunlid A."/>
            <person name="Henrissat B."/>
            <person name="Grigoriev I.V."/>
            <person name="Hibbett D.S."/>
            <person name="Martin F."/>
        </authorList>
    </citation>
    <scope>NUCLEOTIDE SEQUENCE [LARGE SCALE GENOMIC DNA]</scope>
    <source>
        <strain evidence="9">h7</strain>
    </source>
</reference>
<evidence type="ECO:0000256" key="4">
    <source>
        <dbReference type="ARBA" id="ARBA00023136"/>
    </source>
</evidence>
<feature type="transmembrane region" description="Helical" evidence="6">
    <location>
        <begin position="180"/>
        <end position="200"/>
    </location>
</feature>